<dbReference type="GO" id="GO:0015833">
    <property type="term" value="P:peptide transport"/>
    <property type="evidence" value="ECO:0007669"/>
    <property type="project" value="InterPro"/>
</dbReference>
<dbReference type="GO" id="GO:0016887">
    <property type="term" value="F:ATP hydrolysis activity"/>
    <property type="evidence" value="ECO:0007669"/>
    <property type="project" value="InterPro"/>
</dbReference>
<evidence type="ECO:0000256" key="1">
    <source>
        <dbReference type="ARBA" id="ARBA00004202"/>
    </source>
</evidence>
<dbReference type="Pfam" id="PF08352">
    <property type="entry name" value="oligo_HPY"/>
    <property type="match status" value="1"/>
</dbReference>
<dbReference type="PROSITE" id="PS50893">
    <property type="entry name" value="ABC_TRANSPORTER_2"/>
    <property type="match status" value="1"/>
</dbReference>
<dbReference type="InterPro" id="IPR050388">
    <property type="entry name" value="ABC_Ni/Peptide_Import"/>
</dbReference>
<dbReference type="InterPro" id="IPR027417">
    <property type="entry name" value="P-loop_NTPase"/>
</dbReference>
<evidence type="ECO:0000256" key="2">
    <source>
        <dbReference type="ARBA" id="ARBA00005417"/>
    </source>
</evidence>
<reference evidence="11 12" key="1">
    <citation type="submission" date="2019-02" db="EMBL/GenBank/DDBJ databases">
        <title>Draft genome sequences of novel Actinobacteria.</title>
        <authorList>
            <person name="Sahin N."/>
            <person name="Ay H."/>
            <person name="Saygin H."/>
        </authorList>
    </citation>
    <scope>NUCLEOTIDE SEQUENCE [LARGE SCALE GENOMIC DNA]</scope>
    <source>
        <strain evidence="11 12">16K104</strain>
    </source>
</reference>
<dbReference type="Pfam" id="PF00005">
    <property type="entry name" value="ABC_tran"/>
    <property type="match status" value="1"/>
</dbReference>
<dbReference type="InterPro" id="IPR013563">
    <property type="entry name" value="Oligopep_ABC_C"/>
</dbReference>
<proteinExistence type="inferred from homology"/>
<sequence length="332" mass="35710">MTLLSLKALRVVLPVGGSDRQVLRGVDLDIAEGESVGLVGESGSSKSMTARAISRMLPPGARVDGRIEFDGCDVLGLGRKELRTYRAHDVATVFQDPRAALNPVRTIGDFLCEGLRLTMGMPTAMARRRAVDLLAEVGIDDGERRLRQYPHQLSGGLLQRVVIAAALAGEPRLLLADEPTTALDVSTQAEIVAILDRLRRTRGLALLFISHDLDLAASICDRTAVMYAGEIVELQASTELHRAPRHPYTIGLLGARPDIEQALPRLRAIPGQPLAAFEAPPGCAFADRCAHCVAACRADHPRLEQLSTALVRCHRAEALQTHSPGLAKGKVS</sequence>
<dbReference type="AlphaFoldDB" id="A0A4R4XI70"/>
<keyword evidence="7 11" id="KW-0067">ATP-binding</keyword>
<evidence type="ECO:0000256" key="4">
    <source>
        <dbReference type="ARBA" id="ARBA00022475"/>
    </source>
</evidence>
<dbReference type="InterPro" id="IPR003593">
    <property type="entry name" value="AAA+_ATPase"/>
</dbReference>
<protein>
    <submittedName>
        <fullName evidence="11">ABC transporter ATP-binding protein</fullName>
    </submittedName>
</protein>
<keyword evidence="12" id="KW-1185">Reference proteome</keyword>
<dbReference type="SUPFAM" id="SSF52540">
    <property type="entry name" value="P-loop containing nucleoside triphosphate hydrolases"/>
    <property type="match status" value="1"/>
</dbReference>
<evidence type="ECO:0000313" key="12">
    <source>
        <dbReference type="Proteomes" id="UP000295172"/>
    </source>
</evidence>
<name>A0A4R4XI70_9ACTN</name>
<evidence type="ECO:0000256" key="5">
    <source>
        <dbReference type="ARBA" id="ARBA00022519"/>
    </source>
</evidence>
<dbReference type="CDD" id="cd03257">
    <property type="entry name" value="ABC_NikE_OppD_transporters"/>
    <property type="match status" value="1"/>
</dbReference>
<evidence type="ECO:0000256" key="3">
    <source>
        <dbReference type="ARBA" id="ARBA00022448"/>
    </source>
</evidence>
<dbReference type="GO" id="GO:0005524">
    <property type="term" value="F:ATP binding"/>
    <property type="evidence" value="ECO:0007669"/>
    <property type="project" value="UniProtKB-KW"/>
</dbReference>
<dbReference type="GO" id="GO:0005886">
    <property type="term" value="C:plasma membrane"/>
    <property type="evidence" value="ECO:0007669"/>
    <property type="project" value="UniProtKB-SubCell"/>
</dbReference>
<organism evidence="11 12">
    <name type="scientific">Kribbella turkmenica</name>
    <dbReference type="NCBI Taxonomy" id="2530375"/>
    <lineage>
        <taxon>Bacteria</taxon>
        <taxon>Bacillati</taxon>
        <taxon>Actinomycetota</taxon>
        <taxon>Actinomycetes</taxon>
        <taxon>Propionibacteriales</taxon>
        <taxon>Kribbellaceae</taxon>
        <taxon>Kribbella</taxon>
    </lineage>
</organism>
<dbReference type="PANTHER" id="PTHR43297:SF14">
    <property type="entry name" value="ATPASE AAA-TYPE CORE DOMAIN-CONTAINING PROTEIN"/>
    <property type="match status" value="1"/>
</dbReference>
<dbReference type="InterPro" id="IPR003439">
    <property type="entry name" value="ABC_transporter-like_ATP-bd"/>
</dbReference>
<dbReference type="Gene3D" id="3.40.50.300">
    <property type="entry name" value="P-loop containing nucleotide triphosphate hydrolases"/>
    <property type="match status" value="1"/>
</dbReference>
<feature type="domain" description="ABC transporter" evidence="10">
    <location>
        <begin position="6"/>
        <end position="253"/>
    </location>
</feature>
<evidence type="ECO:0000256" key="7">
    <source>
        <dbReference type="ARBA" id="ARBA00022840"/>
    </source>
</evidence>
<comment type="similarity">
    <text evidence="2">Belongs to the ABC transporter superfamily.</text>
</comment>
<evidence type="ECO:0000256" key="9">
    <source>
        <dbReference type="ARBA" id="ARBA00023136"/>
    </source>
</evidence>
<keyword evidence="6" id="KW-0547">Nucleotide-binding</keyword>
<dbReference type="NCBIfam" id="TIGR01727">
    <property type="entry name" value="oligo_HPY"/>
    <property type="match status" value="1"/>
</dbReference>
<evidence type="ECO:0000259" key="10">
    <source>
        <dbReference type="PROSITE" id="PS50893"/>
    </source>
</evidence>
<gene>
    <name evidence="11" type="ORF">E1218_01460</name>
</gene>
<dbReference type="Proteomes" id="UP000295172">
    <property type="component" value="Unassembled WGS sequence"/>
</dbReference>
<dbReference type="EMBL" id="SMKR01000003">
    <property type="protein sequence ID" value="TDD30494.1"/>
    <property type="molecule type" value="Genomic_DNA"/>
</dbReference>
<dbReference type="FunFam" id="3.40.50.300:FF:000016">
    <property type="entry name" value="Oligopeptide ABC transporter ATP-binding component"/>
    <property type="match status" value="1"/>
</dbReference>
<dbReference type="SMART" id="SM00382">
    <property type="entry name" value="AAA"/>
    <property type="match status" value="1"/>
</dbReference>
<keyword evidence="3" id="KW-0813">Transport</keyword>
<accession>A0A4R4XI70</accession>
<evidence type="ECO:0000256" key="8">
    <source>
        <dbReference type="ARBA" id="ARBA00022967"/>
    </source>
</evidence>
<keyword evidence="9" id="KW-0472">Membrane</keyword>
<comment type="subcellular location">
    <subcellularLocation>
        <location evidence="1">Cell membrane</location>
        <topology evidence="1">Peripheral membrane protein</topology>
    </subcellularLocation>
</comment>
<comment type="caution">
    <text evidence="11">The sequence shown here is derived from an EMBL/GenBank/DDBJ whole genome shotgun (WGS) entry which is preliminary data.</text>
</comment>
<evidence type="ECO:0000256" key="6">
    <source>
        <dbReference type="ARBA" id="ARBA00022741"/>
    </source>
</evidence>
<dbReference type="PANTHER" id="PTHR43297">
    <property type="entry name" value="OLIGOPEPTIDE TRANSPORT ATP-BINDING PROTEIN APPD"/>
    <property type="match status" value="1"/>
</dbReference>
<dbReference type="OrthoDB" id="5357528at2"/>
<keyword evidence="8" id="KW-1278">Translocase</keyword>
<keyword evidence="4" id="KW-1003">Cell membrane</keyword>
<dbReference type="RefSeq" id="WP_132315367.1">
    <property type="nucleotide sequence ID" value="NZ_SMKR01000003.1"/>
</dbReference>
<keyword evidence="5" id="KW-0997">Cell inner membrane</keyword>
<evidence type="ECO:0000313" key="11">
    <source>
        <dbReference type="EMBL" id="TDD30494.1"/>
    </source>
</evidence>